<dbReference type="InterPro" id="IPR024654">
    <property type="entry name" value="Calcineurin-like_PHP_lpxH"/>
</dbReference>
<sequence length="202" mass="23918">MKNYVVSDLHFFHANIIRYSALPFNSVEELNQEWLNMLDCVEQDDIVWYLGDLTLARKTSKALNTLLSSLKGQKILIKGNHDLLLDNAYSNCKFLVWKKLFHILDFEMGDLYRFIMCHYPPDSQEYNRLVADEILAEWMQKEEERASVKTYWLHGHTHTRQIQAPHANAINVCIDFRYKKQMPIFCIEDFLRNLPPLRGTYT</sequence>
<gene>
    <name evidence="3" type="ORF">ACFOPX_03195</name>
</gene>
<dbReference type="InterPro" id="IPR029052">
    <property type="entry name" value="Metallo-depent_PP-like"/>
</dbReference>
<accession>A0ABV7ZG68</accession>
<proteinExistence type="inferred from homology"/>
<dbReference type="SUPFAM" id="SSF56300">
    <property type="entry name" value="Metallo-dependent phosphatases"/>
    <property type="match status" value="1"/>
</dbReference>
<organism evidence="3 4">
    <name type="scientific">Helicobacter baculiformis</name>
    <dbReference type="NCBI Taxonomy" id="427351"/>
    <lineage>
        <taxon>Bacteria</taxon>
        <taxon>Pseudomonadati</taxon>
        <taxon>Campylobacterota</taxon>
        <taxon>Epsilonproteobacteria</taxon>
        <taxon>Campylobacterales</taxon>
        <taxon>Helicobacteraceae</taxon>
        <taxon>Helicobacter</taxon>
    </lineage>
</organism>
<feature type="domain" description="Calcineurin-like phosphoesterase" evidence="2">
    <location>
        <begin position="1"/>
        <end position="164"/>
    </location>
</feature>
<dbReference type="Proteomes" id="UP001595783">
    <property type="component" value="Unassembled WGS sequence"/>
</dbReference>
<keyword evidence="4" id="KW-1185">Reference proteome</keyword>
<comment type="caution">
    <text evidence="3">The sequence shown here is derived from an EMBL/GenBank/DDBJ whole genome shotgun (WGS) entry which is preliminary data.</text>
</comment>
<evidence type="ECO:0000259" key="2">
    <source>
        <dbReference type="Pfam" id="PF12850"/>
    </source>
</evidence>
<comment type="similarity">
    <text evidence="1">Belongs to the metallophosphoesterase superfamily. YfcE family.</text>
</comment>
<name>A0ABV7ZG68_9HELI</name>
<dbReference type="RefSeq" id="WP_158653080.1">
    <property type="nucleotide sequence ID" value="NZ_FZMF01000014.1"/>
</dbReference>
<dbReference type="EMBL" id="JBHRZO010000011">
    <property type="protein sequence ID" value="MFC3847544.1"/>
    <property type="molecule type" value="Genomic_DNA"/>
</dbReference>
<protein>
    <submittedName>
        <fullName evidence="3">Metallophosphoesterase</fullName>
    </submittedName>
</protein>
<evidence type="ECO:0000256" key="1">
    <source>
        <dbReference type="ARBA" id="ARBA00008950"/>
    </source>
</evidence>
<evidence type="ECO:0000313" key="4">
    <source>
        <dbReference type="Proteomes" id="UP001595783"/>
    </source>
</evidence>
<evidence type="ECO:0000313" key="3">
    <source>
        <dbReference type="EMBL" id="MFC3847544.1"/>
    </source>
</evidence>
<dbReference type="Pfam" id="PF12850">
    <property type="entry name" value="Metallophos_2"/>
    <property type="match status" value="1"/>
</dbReference>
<dbReference type="Gene3D" id="3.60.21.10">
    <property type="match status" value="1"/>
</dbReference>
<reference evidence="4" key="1">
    <citation type="journal article" date="2019" name="Int. J. Syst. Evol. Microbiol.">
        <title>The Global Catalogue of Microorganisms (GCM) 10K type strain sequencing project: providing services to taxonomists for standard genome sequencing and annotation.</title>
        <authorList>
            <consortium name="The Broad Institute Genomics Platform"/>
            <consortium name="The Broad Institute Genome Sequencing Center for Infectious Disease"/>
            <person name="Wu L."/>
            <person name="Ma J."/>
        </authorList>
    </citation>
    <scope>NUCLEOTIDE SEQUENCE [LARGE SCALE GENOMIC DNA]</scope>
    <source>
        <strain evidence="4">CCUG 53816</strain>
    </source>
</reference>